<dbReference type="EMBL" id="FXBL01000004">
    <property type="protein sequence ID" value="SMH40828.1"/>
    <property type="molecule type" value="Genomic_DNA"/>
</dbReference>
<evidence type="ECO:0000256" key="3">
    <source>
        <dbReference type="ARBA" id="ARBA00023163"/>
    </source>
</evidence>
<keyword evidence="1" id="KW-0889">Transcription antitermination</keyword>
<dbReference type="CDD" id="cd06091">
    <property type="entry name" value="KOW_NusG"/>
    <property type="match status" value="1"/>
</dbReference>
<dbReference type="GO" id="GO:0031564">
    <property type="term" value="P:transcription antitermination"/>
    <property type="evidence" value="ECO:0007669"/>
    <property type="project" value="UniProtKB-KW"/>
</dbReference>
<dbReference type="SMART" id="SM00739">
    <property type="entry name" value="KOW"/>
    <property type="match status" value="1"/>
</dbReference>
<evidence type="ECO:0000259" key="4">
    <source>
        <dbReference type="SMART" id="SM00738"/>
    </source>
</evidence>
<evidence type="ECO:0000256" key="1">
    <source>
        <dbReference type="ARBA" id="ARBA00022814"/>
    </source>
</evidence>
<keyword evidence="3" id="KW-0804">Transcription</keyword>
<protein>
    <submittedName>
        <fullName evidence="6">Transcriptional antiterminator RfaH</fullName>
    </submittedName>
</protein>
<gene>
    <name evidence="6" type="ORF">SAMN02982922_2436</name>
</gene>
<feature type="domain" description="NusG-like N-terminal" evidence="4">
    <location>
        <begin position="4"/>
        <end position="103"/>
    </location>
</feature>
<dbReference type="InterPro" id="IPR006645">
    <property type="entry name" value="NGN-like_dom"/>
</dbReference>
<dbReference type="Gene3D" id="3.30.70.940">
    <property type="entry name" value="NusG, N-terminal domain"/>
    <property type="match status" value="1"/>
</dbReference>
<dbReference type="Pfam" id="PF02357">
    <property type="entry name" value="NusG"/>
    <property type="match status" value="1"/>
</dbReference>
<evidence type="ECO:0000256" key="2">
    <source>
        <dbReference type="ARBA" id="ARBA00023015"/>
    </source>
</evidence>
<name>A0A1X7NRV6_9HYPH</name>
<sequence length="167" mass="18332">MRAGAQWFAVSHQPGREDIAEANLLRQGFKPFVARQLFTVRHARRLTVRRGSFFPGYMFVRLDLTRDRWRSVNGTMGVRSIVMIGERPAPCPAGLVEQLIDMTNADGILDFSSKLRVGDAVRVVSGPFANLIGRLDRLDGPGRARVLLSIMNGEVAATIAAKDLAAA</sequence>
<dbReference type="SUPFAM" id="SSF50104">
    <property type="entry name" value="Translation proteins SH3-like domain"/>
    <property type="match status" value="1"/>
</dbReference>
<proteinExistence type="predicted"/>
<dbReference type="SUPFAM" id="SSF82679">
    <property type="entry name" value="N-utilization substance G protein NusG, N-terminal domain"/>
    <property type="match status" value="1"/>
</dbReference>
<accession>A0A1X7NRV6</accession>
<dbReference type="InterPro" id="IPR036735">
    <property type="entry name" value="NGN_dom_sf"/>
</dbReference>
<dbReference type="PANTHER" id="PTHR30265:SF4">
    <property type="entry name" value="KOW MOTIF FAMILY PROTEIN, EXPRESSED"/>
    <property type="match status" value="1"/>
</dbReference>
<dbReference type="Proteomes" id="UP000193083">
    <property type="component" value="Unassembled WGS sequence"/>
</dbReference>
<reference evidence="7" key="1">
    <citation type="submission" date="2017-04" db="EMBL/GenBank/DDBJ databases">
        <authorList>
            <person name="Varghese N."/>
            <person name="Submissions S."/>
        </authorList>
    </citation>
    <scope>NUCLEOTIDE SEQUENCE [LARGE SCALE GENOMIC DNA]</scope>
    <source>
        <strain evidence="7">B5P</strain>
    </source>
</reference>
<dbReference type="InterPro" id="IPR043425">
    <property type="entry name" value="NusG-like"/>
</dbReference>
<dbReference type="AlphaFoldDB" id="A0A1X7NRV6"/>
<evidence type="ECO:0000313" key="7">
    <source>
        <dbReference type="Proteomes" id="UP000193083"/>
    </source>
</evidence>
<keyword evidence="7" id="KW-1185">Reference proteome</keyword>
<dbReference type="InterPro" id="IPR005824">
    <property type="entry name" value="KOW"/>
</dbReference>
<dbReference type="GO" id="GO:0006354">
    <property type="term" value="P:DNA-templated transcription elongation"/>
    <property type="evidence" value="ECO:0007669"/>
    <property type="project" value="InterPro"/>
</dbReference>
<keyword evidence="2" id="KW-0805">Transcription regulation</keyword>
<dbReference type="SMART" id="SM00738">
    <property type="entry name" value="NGN"/>
    <property type="match status" value="1"/>
</dbReference>
<feature type="domain" description="KOW" evidence="5">
    <location>
        <begin position="114"/>
        <end position="141"/>
    </location>
</feature>
<evidence type="ECO:0000259" key="5">
    <source>
        <dbReference type="SMART" id="SM00739"/>
    </source>
</evidence>
<evidence type="ECO:0000313" key="6">
    <source>
        <dbReference type="EMBL" id="SMH40828.1"/>
    </source>
</evidence>
<organism evidence="6 7">
    <name type="scientific">Mesorhizobium australicum</name>
    <dbReference type="NCBI Taxonomy" id="536018"/>
    <lineage>
        <taxon>Bacteria</taxon>
        <taxon>Pseudomonadati</taxon>
        <taxon>Pseudomonadota</taxon>
        <taxon>Alphaproteobacteria</taxon>
        <taxon>Hyphomicrobiales</taxon>
        <taxon>Phyllobacteriaceae</taxon>
        <taxon>Mesorhizobium</taxon>
    </lineage>
</organism>
<dbReference type="PANTHER" id="PTHR30265">
    <property type="entry name" value="RHO-INTERACTING TRANSCRIPTION TERMINATION FACTOR NUSG"/>
    <property type="match status" value="1"/>
</dbReference>
<dbReference type="InterPro" id="IPR008991">
    <property type="entry name" value="Translation_prot_SH3-like_sf"/>
</dbReference>